<dbReference type="EMBL" id="JANTQA010000070">
    <property type="protein sequence ID" value="KAJ3426445.1"/>
    <property type="molecule type" value="Genomic_DNA"/>
</dbReference>
<dbReference type="PROSITE" id="PS51257">
    <property type="entry name" value="PROKAR_LIPOPROTEIN"/>
    <property type="match status" value="1"/>
</dbReference>
<comment type="caution">
    <text evidence="3">The sequence shown here is derived from an EMBL/GenBank/DDBJ whole genome shotgun (WGS) entry which is preliminary data.</text>
</comment>
<gene>
    <name evidence="3" type="ORF">M0812_28901</name>
</gene>
<dbReference type="InterPro" id="IPR011050">
    <property type="entry name" value="Pectin_lyase_fold/virulence"/>
</dbReference>
<organism evidence="3 4">
    <name type="scientific">Anaeramoeba flamelloides</name>
    <dbReference type="NCBI Taxonomy" id="1746091"/>
    <lineage>
        <taxon>Eukaryota</taxon>
        <taxon>Metamonada</taxon>
        <taxon>Anaeramoebidae</taxon>
        <taxon>Anaeramoeba</taxon>
    </lineage>
</organism>
<evidence type="ECO:0000256" key="2">
    <source>
        <dbReference type="SAM" id="SignalP"/>
    </source>
</evidence>
<proteinExistence type="predicted"/>
<keyword evidence="1" id="KW-0812">Transmembrane</keyword>
<sequence length="193" mass="22688">MHNKNIFLFLFYFFFLHTFVFSCSTYVKVGNVDDGDCSITPCGSISYALSYTNDNQTICLYQGTHKINATLKLKGQHLKSMNSGEEVIIDGRGVHQCILIVNIVKTIIDGIHFQNCKSNDKGKRSKFINFYIFSMEVLYCNFILRKKKICTHKYNNYCFILLVFSFSVEYSFRCNVMKIFNFNICFYFFHNYY</sequence>
<dbReference type="AlphaFoldDB" id="A0AAV7YEC8"/>
<evidence type="ECO:0000313" key="3">
    <source>
        <dbReference type="EMBL" id="KAJ3426445.1"/>
    </source>
</evidence>
<dbReference type="SUPFAM" id="SSF51126">
    <property type="entry name" value="Pectin lyase-like"/>
    <property type="match status" value="1"/>
</dbReference>
<feature type="chain" id="PRO_5043989637" evidence="2">
    <location>
        <begin position="23"/>
        <end position="193"/>
    </location>
</feature>
<dbReference type="InterPro" id="IPR012334">
    <property type="entry name" value="Pectin_lyas_fold"/>
</dbReference>
<feature type="transmembrane region" description="Helical" evidence="1">
    <location>
        <begin position="156"/>
        <end position="172"/>
    </location>
</feature>
<accession>A0AAV7YEC8</accession>
<feature type="signal peptide" evidence="2">
    <location>
        <begin position="1"/>
        <end position="22"/>
    </location>
</feature>
<name>A0AAV7YEC8_9EUKA</name>
<keyword evidence="2" id="KW-0732">Signal</keyword>
<reference evidence="3" key="1">
    <citation type="submission" date="2022-08" db="EMBL/GenBank/DDBJ databases">
        <title>Novel sulphate-reducing endosymbionts in the free-living metamonad Anaeramoeba.</title>
        <authorList>
            <person name="Jerlstrom-Hultqvist J."/>
            <person name="Cepicka I."/>
            <person name="Gallot-Lavallee L."/>
            <person name="Salas-Leiva D."/>
            <person name="Curtis B.A."/>
            <person name="Zahonova K."/>
            <person name="Pipaliya S."/>
            <person name="Dacks J."/>
            <person name="Roger A.J."/>
        </authorList>
    </citation>
    <scope>NUCLEOTIDE SEQUENCE</scope>
    <source>
        <strain evidence="3">Busselton2</strain>
    </source>
</reference>
<dbReference type="Gene3D" id="2.160.20.10">
    <property type="entry name" value="Single-stranded right-handed beta-helix, Pectin lyase-like"/>
    <property type="match status" value="1"/>
</dbReference>
<keyword evidence="1" id="KW-0472">Membrane</keyword>
<protein>
    <submittedName>
        <fullName evidence="3">Uncharacterized protein</fullName>
    </submittedName>
</protein>
<evidence type="ECO:0000313" key="4">
    <source>
        <dbReference type="Proteomes" id="UP001146793"/>
    </source>
</evidence>
<evidence type="ECO:0000256" key="1">
    <source>
        <dbReference type="SAM" id="Phobius"/>
    </source>
</evidence>
<dbReference type="Proteomes" id="UP001146793">
    <property type="component" value="Unassembled WGS sequence"/>
</dbReference>
<keyword evidence="1" id="KW-1133">Transmembrane helix</keyword>
<feature type="transmembrane region" description="Helical" evidence="1">
    <location>
        <begin position="127"/>
        <end position="144"/>
    </location>
</feature>